<reference evidence="5 6" key="1">
    <citation type="submission" date="2017-07" db="EMBL/GenBank/DDBJ databases">
        <authorList>
            <person name="Sun Z.S."/>
            <person name="Albrecht U."/>
            <person name="Echele G."/>
            <person name="Lee C.C."/>
        </authorList>
    </citation>
    <scope>NUCLEOTIDE SEQUENCE [LARGE SCALE GENOMIC DNA]</scope>
    <source>
        <strain evidence="5 6">CGMCC 1.12672</strain>
    </source>
</reference>
<dbReference type="GO" id="GO:0000976">
    <property type="term" value="F:transcription cis-regulatory region binding"/>
    <property type="evidence" value="ECO:0007669"/>
    <property type="project" value="TreeGrafter"/>
</dbReference>
<dbReference type="PROSITE" id="PS50932">
    <property type="entry name" value="HTH_LACI_2"/>
    <property type="match status" value="1"/>
</dbReference>
<dbReference type="Gene3D" id="1.10.260.40">
    <property type="entry name" value="lambda repressor-like DNA-binding domains"/>
    <property type="match status" value="1"/>
</dbReference>
<accession>A0A285R0Q0</accession>
<dbReference type="PANTHER" id="PTHR30146">
    <property type="entry name" value="LACI-RELATED TRANSCRIPTIONAL REPRESSOR"/>
    <property type="match status" value="1"/>
</dbReference>
<feature type="domain" description="HTH lacI-type" evidence="4">
    <location>
        <begin position="7"/>
        <end position="62"/>
    </location>
</feature>
<dbReference type="Pfam" id="PF13377">
    <property type="entry name" value="Peripla_BP_3"/>
    <property type="match status" value="1"/>
</dbReference>
<evidence type="ECO:0000256" key="3">
    <source>
        <dbReference type="ARBA" id="ARBA00023163"/>
    </source>
</evidence>
<keyword evidence="3" id="KW-0804">Transcription</keyword>
<keyword evidence="2" id="KW-0238">DNA-binding</keyword>
<evidence type="ECO:0000313" key="5">
    <source>
        <dbReference type="EMBL" id="SOB87686.1"/>
    </source>
</evidence>
<keyword evidence="1" id="KW-0805">Transcription regulation</keyword>
<dbReference type="SMART" id="SM00354">
    <property type="entry name" value="HTH_LACI"/>
    <property type="match status" value="1"/>
</dbReference>
<dbReference type="OrthoDB" id="5171752at2"/>
<dbReference type="SUPFAM" id="SSF47413">
    <property type="entry name" value="lambda repressor-like DNA-binding domains"/>
    <property type="match status" value="1"/>
</dbReference>
<evidence type="ECO:0000256" key="1">
    <source>
        <dbReference type="ARBA" id="ARBA00023015"/>
    </source>
</evidence>
<dbReference type="GO" id="GO:0003700">
    <property type="term" value="F:DNA-binding transcription factor activity"/>
    <property type="evidence" value="ECO:0007669"/>
    <property type="project" value="TreeGrafter"/>
</dbReference>
<keyword evidence="6" id="KW-1185">Reference proteome</keyword>
<dbReference type="InterPro" id="IPR010982">
    <property type="entry name" value="Lambda_DNA-bd_dom_sf"/>
</dbReference>
<dbReference type="Proteomes" id="UP000219494">
    <property type="component" value="Unassembled WGS sequence"/>
</dbReference>
<evidence type="ECO:0000313" key="6">
    <source>
        <dbReference type="Proteomes" id="UP000219494"/>
    </source>
</evidence>
<protein>
    <submittedName>
        <fullName evidence="5">Transcriptional regulator, LacI family</fullName>
    </submittedName>
</protein>
<dbReference type="PANTHER" id="PTHR30146:SF138">
    <property type="entry name" value="TRANSCRIPTIONAL REGULATORY PROTEIN"/>
    <property type="match status" value="1"/>
</dbReference>
<dbReference type="InterPro" id="IPR046335">
    <property type="entry name" value="LacI/GalR-like_sensor"/>
</dbReference>
<proteinExistence type="predicted"/>
<dbReference type="RefSeq" id="WP_097064651.1">
    <property type="nucleotide sequence ID" value="NZ_OBMI01000003.1"/>
</dbReference>
<dbReference type="Pfam" id="PF00356">
    <property type="entry name" value="LacI"/>
    <property type="match status" value="1"/>
</dbReference>
<evidence type="ECO:0000259" key="4">
    <source>
        <dbReference type="PROSITE" id="PS50932"/>
    </source>
</evidence>
<sequence length="358" mass="38046">MARIKRATLKSIASDLGVTHTSVSNAYNNPAKVSKALRERIIAHAQSVNYEGPNPAARSLRTGRCGAIGVLFNDQLSYAFTDPHDIAFLRGISSVCEEEGANIVLIPLQDKRPAQRDQLAAIVDGFILNAPYRSHPTIRAALARGLPTVVVDFDAPDLSSILTNDRAAMRAVVDHLLALGHRHIAIVTFPREEGNGEIGSLADDFSDESHVVHERIEGCRDAIDAAGVPRAAVLVCETVNSEDGGARAASWLLRRRPELTALVCFSDRLAHGAVTGATALGRAVPTQLSVTGFDGIDPPGGAPSPLQLTTVRQNAVEKGRRAAEMLLMPDGREVRTVSIDAEFVVGDSSGPAPADAPR</sequence>
<dbReference type="InterPro" id="IPR028082">
    <property type="entry name" value="Peripla_BP_I"/>
</dbReference>
<dbReference type="Gene3D" id="3.40.50.2300">
    <property type="match status" value="2"/>
</dbReference>
<dbReference type="EMBL" id="OBMI01000003">
    <property type="protein sequence ID" value="SOB87686.1"/>
    <property type="molecule type" value="Genomic_DNA"/>
</dbReference>
<name>A0A285R0Q0_9SPHN</name>
<organism evidence="5 6">
    <name type="scientific">Sphingomonas guangdongensis</name>
    <dbReference type="NCBI Taxonomy" id="1141890"/>
    <lineage>
        <taxon>Bacteria</taxon>
        <taxon>Pseudomonadati</taxon>
        <taxon>Pseudomonadota</taxon>
        <taxon>Alphaproteobacteria</taxon>
        <taxon>Sphingomonadales</taxon>
        <taxon>Sphingomonadaceae</taxon>
        <taxon>Sphingomonas</taxon>
    </lineage>
</organism>
<dbReference type="CDD" id="cd06279">
    <property type="entry name" value="PBP1_LacI-like"/>
    <property type="match status" value="1"/>
</dbReference>
<evidence type="ECO:0000256" key="2">
    <source>
        <dbReference type="ARBA" id="ARBA00023125"/>
    </source>
</evidence>
<dbReference type="InterPro" id="IPR000843">
    <property type="entry name" value="HTH_LacI"/>
</dbReference>
<dbReference type="AlphaFoldDB" id="A0A285R0Q0"/>
<gene>
    <name evidence="5" type="ORF">SAMN06297144_2822</name>
</gene>
<dbReference type="SUPFAM" id="SSF53822">
    <property type="entry name" value="Periplasmic binding protein-like I"/>
    <property type="match status" value="1"/>
</dbReference>